<dbReference type="PaxDb" id="522772-Dacet_1615"/>
<evidence type="ECO:0000256" key="3">
    <source>
        <dbReference type="ARBA" id="ARBA00022692"/>
    </source>
</evidence>
<keyword evidence="3 6" id="KW-0812">Transmembrane</keyword>
<dbReference type="PANTHER" id="PTHR33406">
    <property type="entry name" value="MEMBRANE PROTEIN MJ1562-RELATED"/>
    <property type="match status" value="1"/>
</dbReference>
<dbReference type="EMBL" id="CP001968">
    <property type="protein sequence ID" value="ADD68381.1"/>
    <property type="molecule type" value="Genomic_DNA"/>
</dbReference>
<keyword evidence="9" id="KW-1185">Reference proteome</keyword>
<dbReference type="GO" id="GO:0005886">
    <property type="term" value="C:plasma membrane"/>
    <property type="evidence" value="ECO:0007669"/>
    <property type="project" value="UniProtKB-SubCell"/>
</dbReference>
<dbReference type="PANTHER" id="PTHR33406:SF12">
    <property type="entry name" value="BLR2997 PROTEIN"/>
    <property type="match status" value="1"/>
</dbReference>
<dbReference type="RefSeq" id="WP_013010895.1">
    <property type="nucleotide sequence ID" value="NC_013943.1"/>
</dbReference>
<dbReference type="InterPro" id="IPR004869">
    <property type="entry name" value="MMPL_dom"/>
</dbReference>
<feature type="transmembrane region" description="Helical" evidence="6">
    <location>
        <begin position="750"/>
        <end position="770"/>
    </location>
</feature>
<evidence type="ECO:0000256" key="4">
    <source>
        <dbReference type="ARBA" id="ARBA00022989"/>
    </source>
</evidence>
<evidence type="ECO:0000256" key="6">
    <source>
        <dbReference type="SAM" id="Phobius"/>
    </source>
</evidence>
<dbReference type="Pfam" id="PF03176">
    <property type="entry name" value="MMPL"/>
    <property type="match status" value="2"/>
</dbReference>
<evidence type="ECO:0000313" key="9">
    <source>
        <dbReference type="Proteomes" id="UP000002012"/>
    </source>
</evidence>
<dbReference type="PROSITE" id="PS50156">
    <property type="entry name" value="SSD"/>
    <property type="match status" value="1"/>
</dbReference>
<feature type="transmembrane region" description="Helical" evidence="6">
    <location>
        <begin position="418"/>
        <end position="438"/>
    </location>
</feature>
<gene>
    <name evidence="8" type="ordered locus">Dacet_1615</name>
</gene>
<keyword evidence="2" id="KW-1003">Cell membrane</keyword>
<organism evidence="8 9">
    <name type="scientific">Denitrovibrio acetiphilus (strain DSM 12809 / NBRC 114555 / N2460)</name>
    <dbReference type="NCBI Taxonomy" id="522772"/>
    <lineage>
        <taxon>Bacteria</taxon>
        <taxon>Pseudomonadati</taxon>
        <taxon>Deferribacterota</taxon>
        <taxon>Deferribacteres</taxon>
        <taxon>Deferribacterales</taxon>
        <taxon>Geovibrionaceae</taxon>
        <taxon>Denitrovibrio</taxon>
    </lineage>
</organism>
<dbReference type="SUPFAM" id="SSF82866">
    <property type="entry name" value="Multidrug efflux transporter AcrB transmembrane domain"/>
    <property type="match status" value="2"/>
</dbReference>
<feature type="transmembrane region" description="Helical" evidence="6">
    <location>
        <begin position="654"/>
        <end position="684"/>
    </location>
</feature>
<evidence type="ECO:0000259" key="7">
    <source>
        <dbReference type="PROSITE" id="PS50156"/>
    </source>
</evidence>
<dbReference type="InterPro" id="IPR050545">
    <property type="entry name" value="Mycobact_MmpL"/>
</dbReference>
<dbReference type="Proteomes" id="UP000002012">
    <property type="component" value="Chromosome"/>
</dbReference>
<evidence type="ECO:0000256" key="2">
    <source>
        <dbReference type="ARBA" id="ARBA00022475"/>
    </source>
</evidence>
<dbReference type="Gene3D" id="1.20.1640.10">
    <property type="entry name" value="Multidrug efflux transporter AcrB transmembrane domain"/>
    <property type="match status" value="2"/>
</dbReference>
<feature type="domain" description="SSD" evidence="7">
    <location>
        <begin position="260"/>
        <end position="382"/>
    </location>
</feature>
<keyword evidence="5 6" id="KW-0472">Membrane</keyword>
<reference evidence="8 9" key="1">
    <citation type="journal article" date="2010" name="Stand. Genomic Sci.">
        <title>Complete genome sequence of Denitrovibrio acetiphilus type strain (N2460).</title>
        <authorList>
            <person name="Kiss H."/>
            <person name="Lang E."/>
            <person name="Lapidus A."/>
            <person name="Copeland A."/>
            <person name="Nolan M."/>
            <person name="Glavina Del Rio T."/>
            <person name="Chen F."/>
            <person name="Lucas S."/>
            <person name="Tice H."/>
            <person name="Cheng J.F."/>
            <person name="Han C."/>
            <person name="Goodwin L."/>
            <person name="Pitluck S."/>
            <person name="Liolios K."/>
            <person name="Pati A."/>
            <person name="Ivanova N."/>
            <person name="Mavromatis K."/>
            <person name="Chen A."/>
            <person name="Palaniappan K."/>
            <person name="Land M."/>
            <person name="Hauser L."/>
            <person name="Chang Y.J."/>
            <person name="Jeffries C.D."/>
            <person name="Detter J.C."/>
            <person name="Brettin T."/>
            <person name="Spring S."/>
            <person name="Rohde M."/>
            <person name="Goker M."/>
            <person name="Woyke T."/>
            <person name="Bristow J."/>
            <person name="Eisen J.A."/>
            <person name="Markowitz V."/>
            <person name="Hugenholtz P."/>
            <person name="Kyrpides N.C."/>
            <person name="Klenk H.P."/>
        </authorList>
    </citation>
    <scope>NUCLEOTIDE SEQUENCE [LARGE SCALE GENOMIC DNA]</scope>
    <source>
        <strain evidence="9">DSM 12809 / NBRC 114555 / N2460</strain>
    </source>
</reference>
<feature type="transmembrane region" description="Helical" evidence="6">
    <location>
        <begin position="256"/>
        <end position="276"/>
    </location>
</feature>
<dbReference type="KEGG" id="dap:Dacet_1615"/>
<dbReference type="InParanoid" id="D4H8N2"/>
<proteinExistence type="predicted"/>
<sequence length="778" mass="87496">MKLNYIKISEWFSGLAGLVVRFRWFVLAAVVFITLLFVSGMKNLTFDNSSDIWFVEGDESVVIMEQFEEAFGNDEFLSLFLKADANGRFTPEMLRKYQDLMYEIETEVPYVKKVTWLGNVEWIESTSEGLDVGGFMDPIPDSQDRINAFLDMALTEPSYVNAFLNRGKNLLAMHIELYHYGLDSEDRNPRYSVAEPLYQLLESDRYADLDILAAGGPAMSYKYDKLVAQDGKKFFMMTVIVMFALLAWVGRGFRGVILPLVVVVLPVFWTMGAIPLMGFKVNFLTMALPTILICVGIADSMHYISAFHDYTDSGFGRRESLKRGLGITGRAILLTTITTMVGFLSFLTTHVQPFREMGLYVALGVFFAMVATVMLVPSIFSFGREGIVTGGGTEHRNDIFDKILYRIFKITTGHPWKIVVVFVFLVGMSVYGLTLVKVESNTMKLIKQGNPFRDSLDYIDANMGGVLSLEFMLDTGRDNGIKTSDFMKKLDRFHMDVESYGDVTKVSSITSVIKKMRKALHNNNMDYYEIPGADSAVSQYLFMYETSGGDEMDKMVTFLSDKARVTVKTKSLSTYELKKIKEYAEMRAEEIFGDEVSVLTSGSMYRYIRLNDILGEGQRNSFIAAMIAVGIIMLLLMRSPLLGIISLVPNVFPVMISLGLLGLAGAYVDVILMSFAPVIIGVAVDDTIHFFTRFKREFDMGSGYEDALKKTYMTVGRPIVFSTMVLALGFAPFMLSQLTGYVKNGFMMGWAFSWALIADFFLAPALIMILKPMGKKRR</sequence>
<evidence type="ECO:0000313" key="8">
    <source>
        <dbReference type="EMBL" id="ADD68381.1"/>
    </source>
</evidence>
<feature type="transmembrane region" description="Helical" evidence="6">
    <location>
        <begin position="283"/>
        <end position="304"/>
    </location>
</feature>
<keyword evidence="4 6" id="KW-1133">Transmembrane helix</keyword>
<feature type="transmembrane region" description="Helical" evidence="6">
    <location>
        <begin position="622"/>
        <end position="648"/>
    </location>
</feature>
<protein>
    <submittedName>
        <fullName evidence="8">Exporter of the RND superfamily protein-like protein</fullName>
    </submittedName>
</protein>
<dbReference type="STRING" id="522772.Dacet_1615"/>
<dbReference type="InterPro" id="IPR000731">
    <property type="entry name" value="SSD"/>
</dbReference>
<evidence type="ECO:0000256" key="5">
    <source>
        <dbReference type="ARBA" id="ARBA00023136"/>
    </source>
</evidence>
<feature type="transmembrane region" description="Helical" evidence="6">
    <location>
        <begin position="719"/>
        <end position="738"/>
    </location>
</feature>
<dbReference type="OrthoDB" id="9805018at2"/>
<feature type="transmembrane region" description="Helical" evidence="6">
    <location>
        <begin position="234"/>
        <end position="250"/>
    </location>
</feature>
<feature type="transmembrane region" description="Helical" evidence="6">
    <location>
        <begin position="359"/>
        <end position="380"/>
    </location>
</feature>
<feature type="transmembrane region" description="Helical" evidence="6">
    <location>
        <begin position="20"/>
        <end position="38"/>
    </location>
</feature>
<name>D4H8N2_DENA2</name>
<feature type="transmembrane region" description="Helical" evidence="6">
    <location>
        <begin position="324"/>
        <end position="347"/>
    </location>
</feature>
<evidence type="ECO:0000256" key="1">
    <source>
        <dbReference type="ARBA" id="ARBA00004651"/>
    </source>
</evidence>
<dbReference type="HOGENOM" id="CLU_008861_1_0_0"/>
<dbReference type="AlphaFoldDB" id="D4H8N2"/>
<dbReference type="eggNOG" id="COG1033">
    <property type="taxonomic scope" value="Bacteria"/>
</dbReference>
<accession>D4H8N2</accession>
<comment type="subcellular location">
    <subcellularLocation>
        <location evidence="1">Cell membrane</location>
        <topology evidence="1">Multi-pass membrane protein</topology>
    </subcellularLocation>
</comment>